<name>A0A0E9QCJ8_ANGAN</name>
<proteinExistence type="predicted"/>
<organism evidence="1">
    <name type="scientific">Anguilla anguilla</name>
    <name type="common">European freshwater eel</name>
    <name type="synonym">Muraena anguilla</name>
    <dbReference type="NCBI Taxonomy" id="7936"/>
    <lineage>
        <taxon>Eukaryota</taxon>
        <taxon>Metazoa</taxon>
        <taxon>Chordata</taxon>
        <taxon>Craniata</taxon>
        <taxon>Vertebrata</taxon>
        <taxon>Euteleostomi</taxon>
        <taxon>Actinopterygii</taxon>
        <taxon>Neopterygii</taxon>
        <taxon>Teleostei</taxon>
        <taxon>Anguilliformes</taxon>
        <taxon>Anguillidae</taxon>
        <taxon>Anguilla</taxon>
    </lineage>
</organism>
<dbReference type="InterPro" id="IPR036397">
    <property type="entry name" value="RNaseH_sf"/>
</dbReference>
<accession>A0A0E9QCJ8</accession>
<dbReference type="AlphaFoldDB" id="A0A0E9QCJ8"/>
<evidence type="ECO:0000313" key="1">
    <source>
        <dbReference type="EMBL" id="JAH14611.1"/>
    </source>
</evidence>
<reference evidence="1" key="2">
    <citation type="journal article" date="2015" name="Fish Shellfish Immunol.">
        <title>Early steps in the European eel (Anguilla anguilla)-Vibrio vulnificus interaction in the gills: Role of the RtxA13 toxin.</title>
        <authorList>
            <person name="Callol A."/>
            <person name="Pajuelo D."/>
            <person name="Ebbesson L."/>
            <person name="Teles M."/>
            <person name="MacKenzie S."/>
            <person name="Amaro C."/>
        </authorList>
    </citation>
    <scope>NUCLEOTIDE SEQUENCE</scope>
</reference>
<dbReference type="EMBL" id="GBXM01093966">
    <property type="protein sequence ID" value="JAH14611.1"/>
    <property type="molecule type" value="Transcribed_RNA"/>
</dbReference>
<protein>
    <submittedName>
        <fullName evidence="1">Uncharacterized protein</fullName>
    </submittedName>
</protein>
<reference evidence="1" key="1">
    <citation type="submission" date="2014-11" db="EMBL/GenBank/DDBJ databases">
        <authorList>
            <person name="Amaro Gonzalez C."/>
        </authorList>
    </citation>
    <scope>NUCLEOTIDE SEQUENCE</scope>
</reference>
<dbReference type="GO" id="GO:0003676">
    <property type="term" value="F:nucleic acid binding"/>
    <property type="evidence" value="ECO:0007669"/>
    <property type="project" value="InterPro"/>
</dbReference>
<dbReference type="Gene3D" id="3.30.420.10">
    <property type="entry name" value="Ribonuclease H-like superfamily/Ribonuclease H"/>
    <property type="match status" value="1"/>
</dbReference>
<sequence length="49" mass="5798">MEKSRYILDWSCQSPDLNPNEHVFHFLMRRPKTENPQNKDQLKAVAGRA</sequence>